<protein>
    <submittedName>
        <fullName evidence="3">Nuclear transport factor 2 family protein</fullName>
    </submittedName>
</protein>
<dbReference type="AlphaFoldDB" id="A0A9E7D4T5"/>
<accession>A0A9E7D4T5</accession>
<dbReference type="Gene3D" id="3.10.450.50">
    <property type="match status" value="1"/>
</dbReference>
<dbReference type="PANTHER" id="PTHR41252">
    <property type="entry name" value="BLR2505 PROTEIN"/>
    <property type="match status" value="1"/>
</dbReference>
<dbReference type="InterPro" id="IPR037401">
    <property type="entry name" value="SnoaL-like"/>
</dbReference>
<dbReference type="SUPFAM" id="SSF54427">
    <property type="entry name" value="NTF2-like"/>
    <property type="match status" value="1"/>
</dbReference>
<evidence type="ECO:0000256" key="1">
    <source>
        <dbReference type="SAM" id="SignalP"/>
    </source>
</evidence>
<feature type="signal peptide" evidence="1">
    <location>
        <begin position="1"/>
        <end position="27"/>
    </location>
</feature>
<feature type="chain" id="PRO_5038462843" evidence="1">
    <location>
        <begin position="28"/>
        <end position="170"/>
    </location>
</feature>
<dbReference type="KEGG" id="apol:K9D25_16795"/>
<organism evidence="3 4">
    <name type="scientific">Ancylobacter polymorphus</name>
    <dbReference type="NCBI Taxonomy" id="223390"/>
    <lineage>
        <taxon>Bacteria</taxon>
        <taxon>Pseudomonadati</taxon>
        <taxon>Pseudomonadota</taxon>
        <taxon>Alphaproteobacteria</taxon>
        <taxon>Hyphomicrobiales</taxon>
        <taxon>Xanthobacteraceae</taxon>
        <taxon>Ancylobacter</taxon>
    </lineage>
</organism>
<sequence length="170" mass="18196">MPTRPLPAALLALAVAGTVFLPAGASAASGPDTEARNRQIVTEAFARWQAGGSGFFDEVLSPDVVWTIEGSGPTAGRYEGRDALIARGVRPLTSRLATPIRPVAKTVWADGDHVIVAWQGEAMAVDGQPYVNRYAWILRMREGKAVEVNAFLDLVAYDDVLRRIPAAPAE</sequence>
<keyword evidence="1" id="KW-0732">Signal</keyword>
<gene>
    <name evidence="3" type="ORF">K9D25_16795</name>
</gene>
<dbReference type="RefSeq" id="WP_244376773.1">
    <property type="nucleotide sequence ID" value="NZ_CP083239.1"/>
</dbReference>
<evidence type="ECO:0000259" key="2">
    <source>
        <dbReference type="Pfam" id="PF12680"/>
    </source>
</evidence>
<dbReference type="EMBL" id="CP083239">
    <property type="protein sequence ID" value="UOK70370.1"/>
    <property type="molecule type" value="Genomic_DNA"/>
</dbReference>
<evidence type="ECO:0000313" key="4">
    <source>
        <dbReference type="Proteomes" id="UP000831684"/>
    </source>
</evidence>
<feature type="domain" description="SnoaL-like" evidence="2">
    <location>
        <begin position="41"/>
        <end position="148"/>
    </location>
</feature>
<proteinExistence type="predicted"/>
<dbReference type="PANTHER" id="PTHR41252:SF1">
    <property type="entry name" value="BLR2505 PROTEIN"/>
    <property type="match status" value="1"/>
</dbReference>
<name>A0A9E7D4T5_9HYPH</name>
<dbReference type="InterPro" id="IPR032710">
    <property type="entry name" value="NTF2-like_dom_sf"/>
</dbReference>
<reference evidence="3" key="1">
    <citation type="submission" date="2021-09" db="EMBL/GenBank/DDBJ databases">
        <title>Network and meta-omics reveal the key degrader and cooperation patterns in an efficient 1,4-dioxane-degrading microbial community.</title>
        <authorList>
            <person name="Dai C."/>
        </authorList>
    </citation>
    <scope>NUCLEOTIDE SEQUENCE</scope>
    <source>
        <strain evidence="3">ZM13</strain>
    </source>
</reference>
<evidence type="ECO:0000313" key="3">
    <source>
        <dbReference type="EMBL" id="UOK70370.1"/>
    </source>
</evidence>
<dbReference type="Proteomes" id="UP000831684">
    <property type="component" value="Chromosome"/>
</dbReference>
<dbReference type="Pfam" id="PF12680">
    <property type="entry name" value="SnoaL_2"/>
    <property type="match status" value="1"/>
</dbReference>